<comment type="subcellular location">
    <subcellularLocation>
        <location evidence="1">Membrane</location>
        <topology evidence="1">Multi-pass membrane protein</topology>
    </subcellularLocation>
</comment>
<dbReference type="EMBL" id="NBIV01000081">
    <property type="protein sequence ID" value="PXF44805.1"/>
    <property type="molecule type" value="Genomic_DNA"/>
</dbReference>
<dbReference type="GO" id="GO:0016020">
    <property type="term" value="C:membrane"/>
    <property type="evidence" value="ECO:0007669"/>
    <property type="project" value="UniProtKB-SubCell"/>
</dbReference>
<dbReference type="PANTHER" id="PTHR45667">
    <property type="entry name" value="S-ADENOSYLMETHIONINE MITOCHONDRIAL CARRIER PROTEIN"/>
    <property type="match status" value="1"/>
</dbReference>
<evidence type="ECO:0000256" key="9">
    <source>
        <dbReference type="RuleBase" id="RU000488"/>
    </source>
</evidence>
<evidence type="ECO:0000313" key="11">
    <source>
        <dbReference type="EMBL" id="PXF44805.1"/>
    </source>
</evidence>
<reference evidence="11 12" key="1">
    <citation type="journal article" date="2018" name="Mol. Biol. Evol.">
        <title>Analysis of the draft genome of the red seaweed Gracilariopsis chorda provides insights into genome size evolution in Rhodophyta.</title>
        <authorList>
            <person name="Lee J."/>
            <person name="Yang E.C."/>
            <person name="Graf L."/>
            <person name="Yang J.H."/>
            <person name="Qiu H."/>
            <person name="Zel Zion U."/>
            <person name="Chan C.X."/>
            <person name="Stephens T.G."/>
            <person name="Weber A.P.M."/>
            <person name="Boo G.H."/>
            <person name="Boo S.M."/>
            <person name="Kim K.M."/>
            <person name="Shin Y."/>
            <person name="Jung M."/>
            <person name="Lee S.J."/>
            <person name="Yim H.S."/>
            <person name="Lee J.H."/>
            <person name="Bhattacharya D."/>
            <person name="Yoon H.S."/>
        </authorList>
    </citation>
    <scope>NUCLEOTIDE SEQUENCE [LARGE SCALE GENOMIC DNA]</scope>
    <source>
        <strain evidence="11 12">SKKU-2015</strain>
        <tissue evidence="11">Whole body</tissue>
    </source>
</reference>
<feature type="repeat" description="Solcar" evidence="8">
    <location>
        <begin position="179"/>
        <end position="263"/>
    </location>
</feature>
<dbReference type="InterPro" id="IPR023395">
    <property type="entry name" value="MCP_dom_sf"/>
</dbReference>
<dbReference type="PROSITE" id="PS50920">
    <property type="entry name" value="SOLCAR"/>
    <property type="match status" value="2"/>
</dbReference>
<keyword evidence="3 9" id="KW-0813">Transport</keyword>
<accession>A0A2V3IRR5</accession>
<keyword evidence="4 8" id="KW-0812">Transmembrane</keyword>
<dbReference type="AlphaFoldDB" id="A0A2V3IRR5"/>
<dbReference type="Pfam" id="PF00153">
    <property type="entry name" value="Mito_carr"/>
    <property type="match status" value="2"/>
</dbReference>
<evidence type="ECO:0000256" key="5">
    <source>
        <dbReference type="ARBA" id="ARBA00022737"/>
    </source>
</evidence>
<evidence type="ECO:0000256" key="8">
    <source>
        <dbReference type="PROSITE-ProRule" id="PRU00282"/>
    </source>
</evidence>
<dbReference type="SUPFAM" id="SSF103506">
    <property type="entry name" value="Mitochondrial carrier"/>
    <property type="match status" value="1"/>
</dbReference>
<keyword evidence="5" id="KW-0677">Repeat</keyword>
<feature type="transmembrane region" description="Helical" evidence="10">
    <location>
        <begin position="37"/>
        <end position="62"/>
    </location>
</feature>
<name>A0A2V3IRR5_9FLOR</name>
<evidence type="ECO:0000256" key="7">
    <source>
        <dbReference type="ARBA" id="ARBA00023136"/>
    </source>
</evidence>
<gene>
    <name evidence="11" type="ORF">BWQ96_05475</name>
</gene>
<keyword evidence="6 10" id="KW-1133">Transmembrane helix</keyword>
<keyword evidence="7 8" id="KW-0472">Membrane</keyword>
<comment type="caution">
    <text evidence="11">The sequence shown here is derived from an EMBL/GenBank/DDBJ whole genome shotgun (WGS) entry which is preliminary data.</text>
</comment>
<evidence type="ECO:0000256" key="2">
    <source>
        <dbReference type="ARBA" id="ARBA00006375"/>
    </source>
</evidence>
<evidence type="ECO:0000313" key="12">
    <source>
        <dbReference type="Proteomes" id="UP000247409"/>
    </source>
</evidence>
<proteinExistence type="inferred from homology"/>
<feature type="repeat" description="Solcar" evidence="8">
    <location>
        <begin position="89"/>
        <end position="171"/>
    </location>
</feature>
<sequence>MAESIVNLALYPLDTCKSLAQMNYAFTPRSLSCLPRLYAGAGAAIPGYIVDAAVFSFLYITLRTLFTPKRSHLVATPLPSTIPTAPCSTPLLATSSAAALATLASTLAEAPFALASDRVRLGLHAHPLSAWRFILATRGWLGLFTGAGESVIRDVPFEAAEFGIFHLLSSLSSRIKSHVEPFDTLLFGIATGACVGAALAPLDFVVTRCMAEPTRYRGVLNTITKVVREEGVRAIFNGFGHKVVREAASSALFFTVFDNLQPQSHSTPH</sequence>
<keyword evidence="12" id="KW-1185">Reference proteome</keyword>
<organism evidence="11 12">
    <name type="scientific">Gracilariopsis chorda</name>
    <dbReference type="NCBI Taxonomy" id="448386"/>
    <lineage>
        <taxon>Eukaryota</taxon>
        <taxon>Rhodophyta</taxon>
        <taxon>Florideophyceae</taxon>
        <taxon>Rhodymeniophycidae</taxon>
        <taxon>Gracilariales</taxon>
        <taxon>Gracilariaceae</taxon>
        <taxon>Gracilariopsis</taxon>
    </lineage>
</organism>
<dbReference type="InterPro" id="IPR018108">
    <property type="entry name" value="MCP_transmembrane"/>
</dbReference>
<evidence type="ECO:0000256" key="10">
    <source>
        <dbReference type="SAM" id="Phobius"/>
    </source>
</evidence>
<dbReference type="OrthoDB" id="1924968at2759"/>
<protein>
    <submittedName>
        <fullName evidence="11">S-adenosylmethionine carrier 1, chloroplastic/mitochondrial</fullName>
    </submittedName>
</protein>
<evidence type="ECO:0000256" key="3">
    <source>
        <dbReference type="ARBA" id="ARBA00022448"/>
    </source>
</evidence>
<comment type="similarity">
    <text evidence="2 9">Belongs to the mitochondrial carrier (TC 2.A.29) family.</text>
</comment>
<evidence type="ECO:0000256" key="1">
    <source>
        <dbReference type="ARBA" id="ARBA00004141"/>
    </source>
</evidence>
<evidence type="ECO:0000256" key="4">
    <source>
        <dbReference type="ARBA" id="ARBA00022692"/>
    </source>
</evidence>
<evidence type="ECO:0000256" key="6">
    <source>
        <dbReference type="ARBA" id="ARBA00022989"/>
    </source>
</evidence>
<dbReference type="Gene3D" id="1.50.40.10">
    <property type="entry name" value="Mitochondrial carrier domain"/>
    <property type="match status" value="1"/>
</dbReference>
<dbReference type="Proteomes" id="UP000247409">
    <property type="component" value="Unassembled WGS sequence"/>
</dbReference>